<keyword evidence="5" id="KW-1185">Reference proteome</keyword>
<dbReference type="Gene3D" id="3.40.630.30">
    <property type="match status" value="1"/>
</dbReference>
<reference evidence="4 5" key="1">
    <citation type="submission" date="2020-08" db="EMBL/GenBank/DDBJ databases">
        <title>Sphingomonas sp. sand1-3 16S ribosomal RNA gene Genome sequencing and assembly.</title>
        <authorList>
            <person name="Kang M."/>
        </authorList>
    </citation>
    <scope>NUCLEOTIDE SEQUENCE [LARGE SCALE GENOMIC DNA]</scope>
    <source>
        <strain evidence="5">sand1-3</strain>
    </source>
</reference>
<evidence type="ECO:0000259" key="3">
    <source>
        <dbReference type="PROSITE" id="PS51186"/>
    </source>
</evidence>
<keyword evidence="1 4" id="KW-0808">Transferase</keyword>
<dbReference type="EMBL" id="CP060697">
    <property type="protein sequence ID" value="QNM84127.1"/>
    <property type="molecule type" value="Genomic_DNA"/>
</dbReference>
<evidence type="ECO:0000313" key="5">
    <source>
        <dbReference type="Proteomes" id="UP000515861"/>
    </source>
</evidence>
<sequence>MRGSSPPEACHVLPAAGLRDPAVSFWSLREDSRLLAVGALKQLDPRHGEVKSMRTAPESLGMGAGRAMLDHIIEEARGRGYTRLSLETGSTEPFAAALRLYERNGFVRCGPFGGYKDTDFTRFFARQI</sequence>
<dbReference type="InterPro" id="IPR000182">
    <property type="entry name" value="GNAT_dom"/>
</dbReference>
<evidence type="ECO:0000256" key="2">
    <source>
        <dbReference type="ARBA" id="ARBA00023315"/>
    </source>
</evidence>
<dbReference type="PANTHER" id="PTHR43877:SF5">
    <property type="entry name" value="BLL8307 PROTEIN"/>
    <property type="match status" value="1"/>
</dbReference>
<evidence type="ECO:0000313" key="4">
    <source>
        <dbReference type="EMBL" id="QNM84127.1"/>
    </source>
</evidence>
<organism evidence="4 5">
    <name type="scientific">Sphingomonas sabuli</name>
    <dbReference type="NCBI Taxonomy" id="2764186"/>
    <lineage>
        <taxon>Bacteria</taxon>
        <taxon>Pseudomonadati</taxon>
        <taxon>Pseudomonadota</taxon>
        <taxon>Alphaproteobacteria</taxon>
        <taxon>Sphingomonadales</taxon>
        <taxon>Sphingomonadaceae</taxon>
        <taxon>Sphingomonas</taxon>
    </lineage>
</organism>
<dbReference type="SUPFAM" id="SSF55729">
    <property type="entry name" value="Acyl-CoA N-acyltransferases (Nat)"/>
    <property type="match status" value="1"/>
</dbReference>
<feature type="domain" description="N-acetyltransferase" evidence="3">
    <location>
        <begin position="1"/>
        <end position="128"/>
    </location>
</feature>
<dbReference type="KEGG" id="ssau:H8M03_12480"/>
<dbReference type="AlphaFoldDB" id="A0A7G9L678"/>
<accession>A0A7G9L678</accession>
<gene>
    <name evidence="4" type="ORF">H8M03_12480</name>
</gene>
<dbReference type="Proteomes" id="UP000515861">
    <property type="component" value="Chromosome"/>
</dbReference>
<name>A0A7G9L678_9SPHN</name>
<dbReference type="CDD" id="cd04301">
    <property type="entry name" value="NAT_SF"/>
    <property type="match status" value="1"/>
</dbReference>
<protein>
    <submittedName>
        <fullName evidence="4">GNAT family N-acetyltransferase</fullName>
    </submittedName>
</protein>
<dbReference type="GO" id="GO:0016747">
    <property type="term" value="F:acyltransferase activity, transferring groups other than amino-acyl groups"/>
    <property type="evidence" value="ECO:0007669"/>
    <property type="project" value="InterPro"/>
</dbReference>
<dbReference type="PROSITE" id="PS51186">
    <property type="entry name" value="GNAT"/>
    <property type="match status" value="1"/>
</dbReference>
<dbReference type="Pfam" id="PF00583">
    <property type="entry name" value="Acetyltransf_1"/>
    <property type="match status" value="1"/>
</dbReference>
<dbReference type="PANTHER" id="PTHR43877">
    <property type="entry name" value="AMINOALKYLPHOSPHONATE N-ACETYLTRANSFERASE-RELATED-RELATED"/>
    <property type="match status" value="1"/>
</dbReference>
<proteinExistence type="predicted"/>
<dbReference type="InterPro" id="IPR016181">
    <property type="entry name" value="Acyl_CoA_acyltransferase"/>
</dbReference>
<dbReference type="InterPro" id="IPR050832">
    <property type="entry name" value="Bact_Acetyltransf"/>
</dbReference>
<evidence type="ECO:0000256" key="1">
    <source>
        <dbReference type="ARBA" id="ARBA00022679"/>
    </source>
</evidence>
<keyword evidence="2" id="KW-0012">Acyltransferase</keyword>